<keyword evidence="8" id="KW-0808">Transferase</keyword>
<dbReference type="PANTHER" id="PTHR46577">
    <property type="entry name" value="HTH-TYPE TRANSCRIPTIONAL REGULATORY PROTEIN GABR"/>
    <property type="match status" value="1"/>
</dbReference>
<organism evidence="8 9">
    <name type="scientific">Pseudooceanicola albus</name>
    <dbReference type="NCBI Taxonomy" id="2692189"/>
    <lineage>
        <taxon>Bacteria</taxon>
        <taxon>Pseudomonadati</taxon>
        <taxon>Pseudomonadota</taxon>
        <taxon>Alphaproteobacteria</taxon>
        <taxon>Rhodobacterales</taxon>
        <taxon>Paracoccaceae</taxon>
        <taxon>Pseudooceanicola</taxon>
    </lineage>
</organism>
<dbReference type="Pfam" id="PF00155">
    <property type="entry name" value="Aminotran_1_2"/>
    <property type="match status" value="1"/>
</dbReference>
<dbReference type="AlphaFoldDB" id="A0A6L7FX39"/>
<gene>
    <name evidence="8" type="ORF">GR170_00250</name>
</gene>
<evidence type="ECO:0000256" key="2">
    <source>
        <dbReference type="ARBA" id="ARBA00022898"/>
    </source>
</evidence>
<name>A0A6L7FX39_9RHOB</name>
<dbReference type="InterPro" id="IPR036388">
    <property type="entry name" value="WH-like_DNA-bd_sf"/>
</dbReference>
<evidence type="ECO:0000256" key="1">
    <source>
        <dbReference type="ARBA" id="ARBA00005384"/>
    </source>
</evidence>
<evidence type="ECO:0000256" key="3">
    <source>
        <dbReference type="ARBA" id="ARBA00023015"/>
    </source>
</evidence>
<dbReference type="PANTHER" id="PTHR46577:SF1">
    <property type="entry name" value="HTH-TYPE TRANSCRIPTIONAL REGULATORY PROTEIN GABR"/>
    <property type="match status" value="1"/>
</dbReference>
<dbReference type="SMART" id="SM00345">
    <property type="entry name" value="HTH_GNTR"/>
    <property type="match status" value="1"/>
</dbReference>
<dbReference type="InterPro" id="IPR004839">
    <property type="entry name" value="Aminotransferase_I/II_large"/>
</dbReference>
<sequence>MGLRAAILSGRLAPGRALPSSRALAGQLGLGRNMVVEAYEQLAADGLTEARPGAGTFVAASLPPPPHEAPAQPPQPDLWDRRQEAFALGQTEATPDLLARLGAATRRAIAQAGPDLLSYGDPRGSPALRREIAAFLAAHRGLACDPDCIVVVSGTQHGLRLCLDALLPDGAPVWMEDPGYTTSRDTLIAAGMSPVPVPVDAAGIDVAAGRALSPQAVAAYVTPSHQFPLGRTLEMTRRVQLIDWARSTGAWILEDDYDSEFRYAGPPLSALAGLAPDHVIYIGTFAKMVFPGLRIGYLVLPPRALRPVLAARAALDRFSAPFLQEALAELMREGHLARHLRRVGRSYRTARDLLAAELRESSGGALVPEVPDQGLHMVVRAGPGLSPRALAKLRRSDGPVLRLLSDCRFGPPGEEALILGFSGHDLTAIRRGARSLGKAARRLLDGPTGV</sequence>
<keyword evidence="9" id="KW-1185">Reference proteome</keyword>
<dbReference type="Gene3D" id="1.10.10.10">
    <property type="entry name" value="Winged helix-like DNA-binding domain superfamily/Winged helix DNA-binding domain"/>
    <property type="match status" value="1"/>
</dbReference>
<dbReference type="PROSITE" id="PS50949">
    <property type="entry name" value="HTH_GNTR"/>
    <property type="match status" value="1"/>
</dbReference>
<dbReference type="InterPro" id="IPR015421">
    <property type="entry name" value="PyrdxlP-dep_Trfase_major"/>
</dbReference>
<dbReference type="GO" id="GO:0030170">
    <property type="term" value="F:pyridoxal phosphate binding"/>
    <property type="evidence" value="ECO:0007669"/>
    <property type="project" value="InterPro"/>
</dbReference>
<dbReference type="CDD" id="cd00609">
    <property type="entry name" value="AAT_like"/>
    <property type="match status" value="1"/>
</dbReference>
<comment type="similarity">
    <text evidence="1">In the C-terminal section; belongs to the class-I pyridoxal-phosphate-dependent aminotransferase family.</text>
</comment>
<evidence type="ECO:0000256" key="5">
    <source>
        <dbReference type="ARBA" id="ARBA00023163"/>
    </source>
</evidence>
<evidence type="ECO:0000259" key="7">
    <source>
        <dbReference type="PROSITE" id="PS50949"/>
    </source>
</evidence>
<accession>A0A6L7FX39</accession>
<dbReference type="SUPFAM" id="SSF53383">
    <property type="entry name" value="PLP-dependent transferases"/>
    <property type="match status" value="1"/>
</dbReference>
<evidence type="ECO:0000256" key="4">
    <source>
        <dbReference type="ARBA" id="ARBA00023125"/>
    </source>
</evidence>
<feature type="domain" description="HTH gntR-type" evidence="7">
    <location>
        <begin position="1"/>
        <end position="61"/>
    </location>
</feature>
<keyword evidence="4" id="KW-0238">DNA-binding</keyword>
<keyword evidence="8" id="KW-0032">Aminotransferase</keyword>
<dbReference type="Gene3D" id="3.40.640.10">
    <property type="entry name" value="Type I PLP-dependent aspartate aminotransferase-like (Major domain)"/>
    <property type="match status" value="1"/>
</dbReference>
<proteinExistence type="inferred from homology"/>
<dbReference type="Pfam" id="PF00392">
    <property type="entry name" value="GntR"/>
    <property type="match status" value="1"/>
</dbReference>
<protein>
    <submittedName>
        <fullName evidence="8">Aminotransferase class I/II-fold pyridoxal phosphate-dependent enzyme</fullName>
    </submittedName>
</protein>
<dbReference type="InterPro" id="IPR015424">
    <property type="entry name" value="PyrdxlP-dep_Trfase"/>
</dbReference>
<feature type="compositionally biased region" description="Pro residues" evidence="6">
    <location>
        <begin position="62"/>
        <end position="76"/>
    </location>
</feature>
<keyword evidence="5" id="KW-0804">Transcription</keyword>
<evidence type="ECO:0000313" key="8">
    <source>
        <dbReference type="EMBL" id="MXN16249.1"/>
    </source>
</evidence>
<dbReference type="InterPro" id="IPR000524">
    <property type="entry name" value="Tscrpt_reg_HTH_GntR"/>
</dbReference>
<dbReference type="GO" id="GO:0008483">
    <property type="term" value="F:transaminase activity"/>
    <property type="evidence" value="ECO:0007669"/>
    <property type="project" value="UniProtKB-KW"/>
</dbReference>
<dbReference type="EMBL" id="WUMU01000001">
    <property type="protein sequence ID" value="MXN16249.1"/>
    <property type="molecule type" value="Genomic_DNA"/>
</dbReference>
<keyword evidence="3" id="KW-0805">Transcription regulation</keyword>
<dbReference type="SUPFAM" id="SSF46785">
    <property type="entry name" value="Winged helix' DNA-binding domain"/>
    <property type="match status" value="1"/>
</dbReference>
<keyword evidence="2" id="KW-0663">Pyridoxal phosphate</keyword>
<evidence type="ECO:0000256" key="6">
    <source>
        <dbReference type="SAM" id="MobiDB-lite"/>
    </source>
</evidence>
<dbReference type="GO" id="GO:0003677">
    <property type="term" value="F:DNA binding"/>
    <property type="evidence" value="ECO:0007669"/>
    <property type="project" value="UniProtKB-KW"/>
</dbReference>
<dbReference type="GO" id="GO:0003700">
    <property type="term" value="F:DNA-binding transcription factor activity"/>
    <property type="evidence" value="ECO:0007669"/>
    <property type="project" value="InterPro"/>
</dbReference>
<dbReference type="InterPro" id="IPR036390">
    <property type="entry name" value="WH_DNA-bd_sf"/>
</dbReference>
<evidence type="ECO:0000313" key="9">
    <source>
        <dbReference type="Proteomes" id="UP000477911"/>
    </source>
</evidence>
<comment type="caution">
    <text evidence="8">The sequence shown here is derived from an EMBL/GenBank/DDBJ whole genome shotgun (WGS) entry which is preliminary data.</text>
</comment>
<dbReference type="CDD" id="cd07377">
    <property type="entry name" value="WHTH_GntR"/>
    <property type="match status" value="1"/>
</dbReference>
<reference evidence="8 9" key="1">
    <citation type="submission" date="2019-12" db="EMBL/GenBank/DDBJ databases">
        <authorList>
            <person name="Li M."/>
        </authorList>
    </citation>
    <scope>NUCLEOTIDE SEQUENCE [LARGE SCALE GENOMIC DNA]</scope>
    <source>
        <strain evidence="8 9">GBMRC 2024</strain>
    </source>
</reference>
<feature type="region of interest" description="Disordered" evidence="6">
    <location>
        <begin position="55"/>
        <end position="76"/>
    </location>
</feature>
<dbReference type="InterPro" id="IPR051446">
    <property type="entry name" value="HTH_trans_reg/aminotransferase"/>
</dbReference>
<dbReference type="Proteomes" id="UP000477911">
    <property type="component" value="Unassembled WGS sequence"/>
</dbReference>